<evidence type="ECO:0000313" key="7">
    <source>
        <dbReference type="Proteomes" id="UP000019103"/>
    </source>
</evidence>
<organism evidence="6 7">
    <name type="scientific">Plasmodium falciparum (isolate Palo Alto / Uganda)</name>
    <dbReference type="NCBI Taxonomy" id="57270"/>
    <lineage>
        <taxon>Eukaryota</taxon>
        <taxon>Sar</taxon>
        <taxon>Alveolata</taxon>
        <taxon>Apicomplexa</taxon>
        <taxon>Aconoidasida</taxon>
        <taxon>Haemosporida</taxon>
        <taxon>Plasmodiidae</taxon>
        <taxon>Plasmodium</taxon>
        <taxon>Plasmodium (Laverania)</taxon>
    </lineage>
</organism>
<dbReference type="GO" id="GO:0060090">
    <property type="term" value="F:molecular adaptor activity"/>
    <property type="evidence" value="ECO:0007669"/>
    <property type="project" value="TreeGrafter"/>
</dbReference>
<keyword evidence="5" id="KW-1133">Transmembrane helix</keyword>
<keyword evidence="3" id="KW-0131">Cell cycle</keyword>
<dbReference type="GO" id="GO:0031145">
    <property type="term" value="P:anaphase-promoting complex-dependent catabolic process"/>
    <property type="evidence" value="ECO:0007669"/>
    <property type="project" value="TreeGrafter"/>
</dbReference>
<feature type="region of interest" description="Disordered" evidence="4">
    <location>
        <begin position="344"/>
        <end position="372"/>
    </location>
</feature>
<dbReference type="GO" id="GO:0005680">
    <property type="term" value="C:anaphase-promoting complex"/>
    <property type="evidence" value="ECO:0007669"/>
    <property type="project" value="InterPro"/>
</dbReference>
<accession>W4J4P8</accession>
<reference evidence="6 7" key="2">
    <citation type="submission" date="2013-02" db="EMBL/GenBank/DDBJ databases">
        <title>The Genome Sequence of Plasmodium falciparum Palo Alto/Uganda.</title>
        <authorList>
            <consortium name="The Broad Institute Genome Sequencing Platform"/>
            <consortium name="The Broad Institute Genome Sequencing Center for Infectious Disease"/>
            <person name="Neafsey D."/>
            <person name="Cheeseman I."/>
            <person name="Volkman S."/>
            <person name="Adams J."/>
            <person name="Walker B."/>
            <person name="Young S.K."/>
            <person name="Zeng Q."/>
            <person name="Gargeya S."/>
            <person name="Fitzgerald M."/>
            <person name="Haas B."/>
            <person name="Abouelleil A."/>
            <person name="Alvarado L."/>
            <person name="Arachchi H.M."/>
            <person name="Berlin A.M."/>
            <person name="Chapman S.B."/>
            <person name="Dewar J."/>
            <person name="Goldberg J."/>
            <person name="Griggs A."/>
            <person name="Gujja S."/>
            <person name="Hansen M."/>
            <person name="Howarth C."/>
            <person name="Imamovic A."/>
            <person name="Larimer J."/>
            <person name="McCowan C."/>
            <person name="Murphy C."/>
            <person name="Neiman D."/>
            <person name="Pearson M."/>
            <person name="Priest M."/>
            <person name="Roberts A."/>
            <person name="Saif S."/>
            <person name="Shea T."/>
            <person name="Sisk P."/>
            <person name="Sykes S."/>
            <person name="Wortman J."/>
            <person name="Nusbaum C."/>
            <person name="Birren B."/>
        </authorList>
    </citation>
    <scope>NUCLEOTIDE SEQUENCE [LARGE SCALE GENOMIC DNA]</scope>
    <source>
        <strain evidence="6 7">Palo Alto/Uganda</strain>
    </source>
</reference>
<gene>
    <name evidence="6" type="ORF">PFUGPA_01018</name>
</gene>
<dbReference type="AlphaFoldDB" id="W4J4P8"/>
<dbReference type="InterPro" id="IPR024990">
    <property type="entry name" value="Apc1"/>
</dbReference>
<evidence type="ECO:0000256" key="5">
    <source>
        <dbReference type="SAM" id="Phobius"/>
    </source>
</evidence>
<feature type="compositionally biased region" description="Low complexity" evidence="4">
    <location>
        <begin position="363"/>
        <end position="372"/>
    </location>
</feature>
<dbReference type="EMBL" id="KI927284">
    <property type="protein sequence ID" value="ETW56999.1"/>
    <property type="molecule type" value="Genomic_DNA"/>
</dbReference>
<evidence type="ECO:0000256" key="4">
    <source>
        <dbReference type="SAM" id="MobiDB-lite"/>
    </source>
</evidence>
<evidence type="ECO:0000256" key="3">
    <source>
        <dbReference type="ARBA" id="ARBA00023306"/>
    </source>
</evidence>
<dbReference type="GO" id="GO:0007091">
    <property type="term" value="P:metaphase/anaphase transition of mitotic cell cycle"/>
    <property type="evidence" value="ECO:0007669"/>
    <property type="project" value="TreeGrafter"/>
</dbReference>
<dbReference type="PANTHER" id="PTHR12827">
    <property type="entry name" value="MEIOTIC CHECKPOINT REGULATOR TSG24 FAMILY MEMBER"/>
    <property type="match status" value="1"/>
</dbReference>
<sequence length="615" mass="75435">MTYFYRHVCKQYFKNEIVKKYTSYISLLKNNYILNNKETQHPKLSPQKFRNKLSCNNDLSYSQHAQLFSPLNKKRKKGNVKIMTHIKNVDKNVIQDQDNMKSKRNKEYKFEKYLFINNYLKEKFIKLDNVTNILDIIYNIIYPEKKNWEHINDNIKHSINDLYILQHNEQPSNKLKLKYEYYIKEMKCIFNILNKYYKMYDTEEKCHTSYYTYDRNKNKMCNKKTNFLHIHNINTCYENFCRFKNTILYNEQIKFLFCFHSLYFPLKNLLFISFINLFYHKNIERNIVKDHFYRNVLKNEMDVIYVSISNLNFMKNTPHHNKKHGVVMYEKVIICNKQKTYDNYQRNNNKNDDDNNNDDDDNNNNNNNNNNIYNNNYYYDNNLFLSYLHLYEKNSISLYKKNLKLFDNFNLTHINFINVLFNFIFYENIYLINLYLYYIYLIYNIQTQKKHQLFCNNKCLNRTHYKEEQYNYCGVVRDENNIIIKNKIRSNTDLNNYQNIINNKIYKSINKNKEIISSPNNMPYINLDSTKKGSLHKNGFYLISNDNKNKKYYSLDKEQMVHINMMNLFYSYNYFNFKNIFFYITINREDLYLNKCLMSSNKKLKINLYRNDEQI</sequence>
<keyword evidence="5" id="KW-0472">Membrane</keyword>
<protein>
    <submittedName>
        <fullName evidence="6">Uncharacterized protein</fullName>
    </submittedName>
</protein>
<evidence type="ECO:0000256" key="1">
    <source>
        <dbReference type="ARBA" id="ARBA00022618"/>
    </source>
</evidence>
<feature type="transmembrane region" description="Helical" evidence="5">
    <location>
        <begin position="423"/>
        <end position="443"/>
    </location>
</feature>
<keyword evidence="2" id="KW-0498">Mitosis</keyword>
<dbReference type="GO" id="GO:0051301">
    <property type="term" value="P:cell division"/>
    <property type="evidence" value="ECO:0007669"/>
    <property type="project" value="UniProtKB-KW"/>
</dbReference>
<keyword evidence="5" id="KW-0812">Transmembrane</keyword>
<keyword evidence="1" id="KW-0132">Cell division</keyword>
<dbReference type="PANTHER" id="PTHR12827:SF3">
    <property type="entry name" value="ANAPHASE-PROMOTING COMPLEX SUBUNIT 1"/>
    <property type="match status" value="1"/>
</dbReference>
<evidence type="ECO:0000313" key="6">
    <source>
        <dbReference type="EMBL" id="ETW56999.1"/>
    </source>
</evidence>
<dbReference type="GO" id="GO:0070979">
    <property type="term" value="P:protein K11-linked ubiquitination"/>
    <property type="evidence" value="ECO:0007669"/>
    <property type="project" value="TreeGrafter"/>
</dbReference>
<evidence type="ECO:0000256" key="2">
    <source>
        <dbReference type="ARBA" id="ARBA00022776"/>
    </source>
</evidence>
<reference evidence="6 7" key="1">
    <citation type="submission" date="2013-02" db="EMBL/GenBank/DDBJ databases">
        <title>The Genome Annotation of Plasmodium falciparum Palo Alto/Uganda.</title>
        <authorList>
            <consortium name="The Broad Institute Genome Sequencing Platform"/>
            <consortium name="The Broad Institute Genome Sequencing Center for Infectious Disease"/>
            <person name="Neafsey D."/>
            <person name="Hoffman S."/>
            <person name="Volkman S."/>
            <person name="Rosenthal P."/>
            <person name="Walker B."/>
            <person name="Young S.K."/>
            <person name="Zeng Q."/>
            <person name="Gargeya S."/>
            <person name="Fitzgerald M."/>
            <person name="Haas B."/>
            <person name="Abouelleil A."/>
            <person name="Allen A.W."/>
            <person name="Alvarado L."/>
            <person name="Arachchi H.M."/>
            <person name="Berlin A.M."/>
            <person name="Chapman S.B."/>
            <person name="Gainer-Dewar J."/>
            <person name="Goldberg J."/>
            <person name="Griggs A."/>
            <person name="Gujja S."/>
            <person name="Hansen M."/>
            <person name="Howarth C."/>
            <person name="Imamovic A."/>
            <person name="Ireland A."/>
            <person name="Larimer J."/>
            <person name="McCowan C."/>
            <person name="Murphy C."/>
            <person name="Pearson M."/>
            <person name="Poon T.W."/>
            <person name="Priest M."/>
            <person name="Roberts A."/>
            <person name="Saif S."/>
            <person name="Shea T."/>
            <person name="Sisk P."/>
            <person name="Sykes S."/>
            <person name="Wortman J."/>
            <person name="Nusbaum C."/>
            <person name="Birren B."/>
        </authorList>
    </citation>
    <scope>NUCLEOTIDE SEQUENCE [LARGE SCALE GENOMIC DNA]</scope>
    <source>
        <strain evidence="6 7">Palo Alto/Uganda</strain>
    </source>
</reference>
<proteinExistence type="predicted"/>
<dbReference type="Proteomes" id="UP000019103">
    <property type="component" value="Unassembled WGS sequence"/>
</dbReference>
<name>W4J4P8_PLAFP</name>